<proteinExistence type="predicted"/>
<reference evidence="2 3" key="1">
    <citation type="journal article" date="2016" name="Genome Biol. Evol.">
        <title>Divergent and convergent evolution of fungal pathogenicity.</title>
        <authorList>
            <person name="Shang Y."/>
            <person name="Xiao G."/>
            <person name="Zheng P."/>
            <person name="Cen K."/>
            <person name="Zhan S."/>
            <person name="Wang C."/>
        </authorList>
    </citation>
    <scope>NUCLEOTIDE SEQUENCE [LARGE SCALE GENOMIC DNA]</scope>
    <source>
        <strain evidence="2 3">RCEF 264</strain>
    </source>
</reference>
<evidence type="ECO:0000313" key="3">
    <source>
        <dbReference type="Proteomes" id="UP000076874"/>
    </source>
</evidence>
<dbReference type="OrthoDB" id="5343483at2759"/>
<dbReference type="AlphaFoldDB" id="A0A167W963"/>
<protein>
    <submittedName>
        <fullName evidence="2">Uncharacterized protein</fullName>
    </submittedName>
</protein>
<organism evidence="2 3">
    <name type="scientific">Niveomyces insectorum RCEF 264</name>
    <dbReference type="NCBI Taxonomy" id="1081102"/>
    <lineage>
        <taxon>Eukaryota</taxon>
        <taxon>Fungi</taxon>
        <taxon>Dikarya</taxon>
        <taxon>Ascomycota</taxon>
        <taxon>Pezizomycotina</taxon>
        <taxon>Sordariomycetes</taxon>
        <taxon>Hypocreomycetidae</taxon>
        <taxon>Hypocreales</taxon>
        <taxon>Cordycipitaceae</taxon>
        <taxon>Niveomyces</taxon>
    </lineage>
</organism>
<dbReference type="Proteomes" id="UP000076874">
    <property type="component" value="Unassembled WGS sequence"/>
</dbReference>
<dbReference type="EMBL" id="AZHD01000005">
    <property type="protein sequence ID" value="OAA63491.1"/>
    <property type="molecule type" value="Genomic_DNA"/>
</dbReference>
<comment type="caution">
    <text evidence="2">The sequence shown here is derived from an EMBL/GenBank/DDBJ whole genome shotgun (WGS) entry which is preliminary data.</text>
</comment>
<gene>
    <name evidence="2" type="ORF">SPI_03654</name>
</gene>
<evidence type="ECO:0000313" key="2">
    <source>
        <dbReference type="EMBL" id="OAA63491.1"/>
    </source>
</evidence>
<keyword evidence="3" id="KW-1185">Reference proteome</keyword>
<feature type="region of interest" description="Disordered" evidence="1">
    <location>
        <begin position="42"/>
        <end position="76"/>
    </location>
</feature>
<name>A0A167W963_9HYPO</name>
<feature type="compositionally biased region" description="Basic and acidic residues" evidence="1">
    <location>
        <begin position="43"/>
        <end position="62"/>
    </location>
</feature>
<sequence length="301" mass="34373">MSSEIIELVRKNPRERLLVEPLKWTHRQVEVLGCSFQSVEMAETDKDSHDNDSDSKNAKDATETLDGSDGELQVTKEPSAAAARTLLARRRLAAGQIAPISQLLYEDKGPFTVTTQVSVLTICLHCPFRFWNRKFRLYSTIYGLPQFRPYKRLWEASYFILTSREEIEQQVALHNKRKKITYDPRPYIVAALISLAQTQAASQDSWLTSEVECQLYDVCAGLLDLESYSEGLYMYNARIPASFLAKFGFPKGLERPVPGTPNGLVIEVRQVPFEPFDTLRQRLLDLIPWPDGMPKWEDIRG</sequence>
<evidence type="ECO:0000256" key="1">
    <source>
        <dbReference type="SAM" id="MobiDB-lite"/>
    </source>
</evidence>
<accession>A0A167W963</accession>